<proteinExistence type="predicted"/>
<reference evidence="1" key="1">
    <citation type="journal article" date="2020" name="Nature">
        <title>Giant virus diversity and host interactions through global metagenomics.</title>
        <authorList>
            <person name="Schulz F."/>
            <person name="Roux S."/>
            <person name="Paez-Espino D."/>
            <person name="Jungbluth S."/>
            <person name="Walsh D.A."/>
            <person name="Denef V.J."/>
            <person name="McMahon K.D."/>
            <person name="Konstantinidis K.T."/>
            <person name="Eloe-Fadrosh E.A."/>
            <person name="Kyrpides N.C."/>
            <person name="Woyke T."/>
        </authorList>
    </citation>
    <scope>NUCLEOTIDE SEQUENCE</scope>
    <source>
        <strain evidence="1">GVMAG-M-3300023184-167</strain>
    </source>
</reference>
<name>A0A6C0HRX7_9ZZZZ</name>
<accession>A0A6C0HRX7</accession>
<dbReference type="AlphaFoldDB" id="A0A6C0HRX7"/>
<protein>
    <submittedName>
        <fullName evidence="1">Uncharacterized protein</fullName>
    </submittedName>
</protein>
<sequence length="98" mass="11854">MKYIKIIKRNIQIILFCNIMRTRCKKGFRKNKNGDCQQKDTFKRRCKNGTRKHPKSKICEKYPFRKVDQSPLSKDAKLKLLRQEVEDLERELHQMLNS</sequence>
<organism evidence="1">
    <name type="scientific">viral metagenome</name>
    <dbReference type="NCBI Taxonomy" id="1070528"/>
    <lineage>
        <taxon>unclassified sequences</taxon>
        <taxon>metagenomes</taxon>
        <taxon>organismal metagenomes</taxon>
    </lineage>
</organism>
<dbReference type="EMBL" id="MN740009">
    <property type="protein sequence ID" value="QHT83431.1"/>
    <property type="molecule type" value="Genomic_DNA"/>
</dbReference>
<evidence type="ECO:0000313" key="1">
    <source>
        <dbReference type="EMBL" id="QHT83431.1"/>
    </source>
</evidence>